<feature type="domain" description="ABC transmembrane type-1" evidence="9">
    <location>
        <begin position="72"/>
        <end position="280"/>
    </location>
</feature>
<keyword evidence="6 8" id="KW-1133">Transmembrane helix</keyword>
<feature type="transmembrane region" description="Helical" evidence="8">
    <location>
        <begin position="307"/>
        <end position="332"/>
    </location>
</feature>
<evidence type="ECO:0000256" key="1">
    <source>
        <dbReference type="ARBA" id="ARBA00004429"/>
    </source>
</evidence>
<keyword evidence="11" id="KW-1185">Reference proteome</keyword>
<feature type="transmembrane region" description="Helical" evidence="8">
    <location>
        <begin position="261"/>
        <end position="280"/>
    </location>
</feature>
<keyword evidence="4" id="KW-0997">Cell inner membrane</keyword>
<evidence type="ECO:0000313" key="11">
    <source>
        <dbReference type="Proteomes" id="UP000321058"/>
    </source>
</evidence>
<sequence>MTLSAADALRPRRNWQAIVTVAILLVVGFLVILPMVFLIEESLNVGDPMAFPPQAYGLKNYIAIFDEDINVLWNTLIIAVMATIMAILIGFTLAWILTRTNVPGSGMLERLMELPYYMTPLVGALAWAIIAGPKSGFMNQLWKGIGGSGDIADIYTHFGIAWVMALFEGTVAFVMISASMKSMDPALEESARVMGASKLRTTLTVTLPLVMPGVLGATLFVFAEMLGSFAAALVIGIPGRIYVITTAIWDSTLSYPPDYGRASAMGLTLFVVMFGMLTFYRYMIVGGSFATITGKAFRPRPMNMGRLAWVLFAVCLLYVFLAVVLPVAALLLTSFQRFATVILSQAQFTWANYQTALSLGPVRTAMANSLMLGFGVATVGVLVMAVLVWIIYRSQLTGRGAVEYLVMFPGAVPRLVFGLALLWAWLNIPISIYGTLWLLALAYFTVMLPLGVRTLAGVVLQIDKSLEECARVCGAGWGYQMRTVTLPLLRPGILAAWLLIFMACVRELGVSVFLMGPNAKVIAPSIVSAFASSGTELTAAMALIQTFTVIVALVILFRVTRGMTKELA</sequence>
<dbReference type="PROSITE" id="PS50928">
    <property type="entry name" value="ABC_TM1"/>
    <property type="match status" value="2"/>
</dbReference>
<feature type="transmembrane region" description="Helical" evidence="8">
    <location>
        <begin position="15"/>
        <end position="39"/>
    </location>
</feature>
<dbReference type="InterPro" id="IPR000515">
    <property type="entry name" value="MetI-like"/>
</dbReference>
<dbReference type="Pfam" id="PF00528">
    <property type="entry name" value="BPD_transp_1"/>
    <property type="match status" value="2"/>
</dbReference>
<dbReference type="GO" id="GO:0005886">
    <property type="term" value="C:plasma membrane"/>
    <property type="evidence" value="ECO:0007669"/>
    <property type="project" value="UniProtKB-SubCell"/>
</dbReference>
<evidence type="ECO:0000259" key="9">
    <source>
        <dbReference type="PROSITE" id="PS50928"/>
    </source>
</evidence>
<name>A0A512N953_9HYPH</name>
<dbReference type="PANTHER" id="PTHR43357:SF4">
    <property type="entry name" value="INNER MEMBRANE ABC TRANSPORTER PERMEASE PROTEIN YDCV"/>
    <property type="match status" value="1"/>
</dbReference>
<keyword evidence="5 8" id="KW-0812">Transmembrane</keyword>
<evidence type="ECO:0000256" key="5">
    <source>
        <dbReference type="ARBA" id="ARBA00022692"/>
    </source>
</evidence>
<dbReference type="GO" id="GO:0055085">
    <property type="term" value="P:transmembrane transport"/>
    <property type="evidence" value="ECO:0007669"/>
    <property type="project" value="InterPro"/>
</dbReference>
<feature type="transmembrane region" description="Helical" evidence="8">
    <location>
        <begin position="370"/>
        <end position="392"/>
    </location>
</feature>
<gene>
    <name evidence="10" type="ORF">RSO01_26700</name>
</gene>
<evidence type="ECO:0000256" key="4">
    <source>
        <dbReference type="ARBA" id="ARBA00022519"/>
    </source>
</evidence>
<evidence type="ECO:0000256" key="6">
    <source>
        <dbReference type="ARBA" id="ARBA00022989"/>
    </source>
</evidence>
<evidence type="ECO:0000313" key="10">
    <source>
        <dbReference type="EMBL" id="GEP55504.1"/>
    </source>
</evidence>
<accession>A0A512N953</accession>
<keyword evidence="3" id="KW-1003">Cell membrane</keyword>
<evidence type="ECO:0000256" key="3">
    <source>
        <dbReference type="ARBA" id="ARBA00022475"/>
    </source>
</evidence>
<dbReference type="CDD" id="cd06261">
    <property type="entry name" value="TM_PBP2"/>
    <property type="match status" value="2"/>
</dbReference>
<feature type="transmembrane region" description="Helical" evidence="8">
    <location>
        <begin position="154"/>
        <end position="179"/>
    </location>
</feature>
<dbReference type="OrthoDB" id="27542at2"/>
<organism evidence="10 11">
    <name type="scientific">Reyranella soli</name>
    <dbReference type="NCBI Taxonomy" id="1230389"/>
    <lineage>
        <taxon>Bacteria</taxon>
        <taxon>Pseudomonadati</taxon>
        <taxon>Pseudomonadota</taxon>
        <taxon>Alphaproteobacteria</taxon>
        <taxon>Hyphomicrobiales</taxon>
        <taxon>Reyranellaceae</taxon>
        <taxon>Reyranella</taxon>
    </lineage>
</organism>
<reference evidence="10 11" key="1">
    <citation type="submission" date="2019-07" db="EMBL/GenBank/DDBJ databases">
        <title>Whole genome shotgun sequence of Reyranella soli NBRC 108950.</title>
        <authorList>
            <person name="Hosoyama A."/>
            <person name="Uohara A."/>
            <person name="Ohji S."/>
            <person name="Ichikawa N."/>
        </authorList>
    </citation>
    <scope>NUCLEOTIDE SEQUENCE [LARGE SCALE GENOMIC DNA]</scope>
    <source>
        <strain evidence="10 11">NBRC 108950</strain>
    </source>
</reference>
<keyword evidence="7 8" id="KW-0472">Membrane</keyword>
<dbReference type="InterPro" id="IPR035906">
    <property type="entry name" value="MetI-like_sf"/>
</dbReference>
<feature type="transmembrane region" description="Helical" evidence="8">
    <location>
        <begin position="404"/>
        <end position="426"/>
    </location>
</feature>
<dbReference type="Gene3D" id="1.10.3720.10">
    <property type="entry name" value="MetI-like"/>
    <property type="match status" value="2"/>
</dbReference>
<feature type="domain" description="ABC transmembrane type-1" evidence="9">
    <location>
        <begin position="366"/>
        <end position="556"/>
    </location>
</feature>
<proteinExistence type="inferred from homology"/>
<evidence type="ECO:0000256" key="8">
    <source>
        <dbReference type="RuleBase" id="RU363032"/>
    </source>
</evidence>
<feature type="transmembrane region" description="Helical" evidence="8">
    <location>
        <begin position="537"/>
        <end position="557"/>
    </location>
</feature>
<feature type="transmembrane region" description="Helical" evidence="8">
    <location>
        <begin position="432"/>
        <end position="452"/>
    </location>
</feature>
<comment type="caution">
    <text evidence="10">The sequence shown here is derived from an EMBL/GenBank/DDBJ whole genome shotgun (WGS) entry which is preliminary data.</text>
</comment>
<dbReference type="SUPFAM" id="SSF161098">
    <property type="entry name" value="MetI-like"/>
    <property type="match status" value="2"/>
</dbReference>
<feature type="transmembrane region" description="Helical" evidence="8">
    <location>
        <begin position="492"/>
        <end position="517"/>
    </location>
</feature>
<dbReference type="RefSeq" id="WP_147149588.1">
    <property type="nucleotide sequence ID" value="NZ_BKAJ01000038.1"/>
</dbReference>
<dbReference type="PANTHER" id="PTHR43357">
    <property type="entry name" value="INNER MEMBRANE ABC TRANSPORTER PERMEASE PROTEIN YDCV"/>
    <property type="match status" value="1"/>
</dbReference>
<evidence type="ECO:0000256" key="7">
    <source>
        <dbReference type="ARBA" id="ARBA00023136"/>
    </source>
</evidence>
<comment type="subcellular location">
    <subcellularLocation>
        <location evidence="1">Cell inner membrane</location>
        <topology evidence="1">Multi-pass membrane protein</topology>
    </subcellularLocation>
    <subcellularLocation>
        <location evidence="8">Cell membrane</location>
        <topology evidence="8">Multi-pass membrane protein</topology>
    </subcellularLocation>
</comment>
<evidence type="ECO:0000256" key="2">
    <source>
        <dbReference type="ARBA" id="ARBA00022448"/>
    </source>
</evidence>
<keyword evidence="2 8" id="KW-0813">Transport</keyword>
<feature type="transmembrane region" description="Helical" evidence="8">
    <location>
        <begin position="71"/>
        <end position="96"/>
    </location>
</feature>
<feature type="transmembrane region" description="Helical" evidence="8">
    <location>
        <begin position="229"/>
        <end position="249"/>
    </location>
</feature>
<dbReference type="AlphaFoldDB" id="A0A512N953"/>
<feature type="transmembrane region" description="Helical" evidence="8">
    <location>
        <begin position="199"/>
        <end position="222"/>
    </location>
</feature>
<dbReference type="Proteomes" id="UP000321058">
    <property type="component" value="Unassembled WGS sequence"/>
</dbReference>
<dbReference type="EMBL" id="BKAJ01000038">
    <property type="protein sequence ID" value="GEP55504.1"/>
    <property type="molecule type" value="Genomic_DNA"/>
</dbReference>
<comment type="similarity">
    <text evidence="8">Belongs to the binding-protein-dependent transport system permease family.</text>
</comment>
<protein>
    <submittedName>
        <fullName evidence="10">Iron ABC transporter permease</fullName>
    </submittedName>
</protein>